<feature type="compositionally biased region" description="Basic and acidic residues" evidence="1">
    <location>
        <begin position="346"/>
        <end position="361"/>
    </location>
</feature>
<proteinExistence type="predicted"/>
<protein>
    <submittedName>
        <fullName evidence="2">Uncharacterized protein</fullName>
    </submittedName>
</protein>
<evidence type="ECO:0000256" key="1">
    <source>
        <dbReference type="SAM" id="MobiDB-lite"/>
    </source>
</evidence>
<feature type="region of interest" description="Disordered" evidence="1">
    <location>
        <begin position="340"/>
        <end position="369"/>
    </location>
</feature>
<organism evidence="2 3">
    <name type="scientific">Anas platyrhynchos</name>
    <name type="common">Mallard</name>
    <name type="synonym">Anas boschas</name>
    <dbReference type="NCBI Taxonomy" id="8839"/>
    <lineage>
        <taxon>Eukaryota</taxon>
        <taxon>Metazoa</taxon>
        <taxon>Chordata</taxon>
        <taxon>Craniata</taxon>
        <taxon>Vertebrata</taxon>
        <taxon>Euteleostomi</taxon>
        <taxon>Archelosauria</taxon>
        <taxon>Archosauria</taxon>
        <taxon>Dinosauria</taxon>
        <taxon>Saurischia</taxon>
        <taxon>Theropoda</taxon>
        <taxon>Coelurosauria</taxon>
        <taxon>Aves</taxon>
        <taxon>Neognathae</taxon>
        <taxon>Galloanserae</taxon>
        <taxon>Anseriformes</taxon>
        <taxon>Anatidae</taxon>
        <taxon>Anatinae</taxon>
        <taxon>Anas</taxon>
    </lineage>
</organism>
<name>R0L8P6_ANAPL</name>
<keyword evidence="3" id="KW-1185">Reference proteome</keyword>
<dbReference type="EMBL" id="KB743900">
    <property type="protein sequence ID" value="EOA96677.1"/>
    <property type="molecule type" value="Genomic_DNA"/>
</dbReference>
<dbReference type="AlphaFoldDB" id="R0L8P6"/>
<gene>
    <name evidence="2" type="ORF">Anapl_15082</name>
</gene>
<evidence type="ECO:0000313" key="2">
    <source>
        <dbReference type="EMBL" id="EOA96677.1"/>
    </source>
</evidence>
<evidence type="ECO:0000313" key="3">
    <source>
        <dbReference type="Proteomes" id="UP000296049"/>
    </source>
</evidence>
<reference evidence="3" key="1">
    <citation type="journal article" date="2013" name="Nat. Genet.">
        <title>The duck genome and transcriptome provide insight into an avian influenza virus reservoir species.</title>
        <authorList>
            <person name="Huang Y."/>
            <person name="Li Y."/>
            <person name="Burt D.W."/>
            <person name="Chen H."/>
            <person name="Zhang Y."/>
            <person name="Qian W."/>
            <person name="Kim H."/>
            <person name="Gan S."/>
            <person name="Zhao Y."/>
            <person name="Li J."/>
            <person name="Yi K."/>
            <person name="Feng H."/>
            <person name="Zhu P."/>
            <person name="Li B."/>
            <person name="Liu Q."/>
            <person name="Fairley S."/>
            <person name="Magor K.E."/>
            <person name="Du Z."/>
            <person name="Hu X."/>
            <person name="Goodman L."/>
            <person name="Tafer H."/>
            <person name="Vignal A."/>
            <person name="Lee T."/>
            <person name="Kim K.W."/>
            <person name="Sheng Z."/>
            <person name="An Y."/>
            <person name="Searle S."/>
            <person name="Herrero J."/>
            <person name="Groenen M.A."/>
            <person name="Crooijmans R.P."/>
            <person name="Faraut T."/>
            <person name="Cai Q."/>
            <person name="Webster R.G."/>
            <person name="Aldridge J.R."/>
            <person name="Warren W.C."/>
            <person name="Bartschat S."/>
            <person name="Kehr S."/>
            <person name="Marz M."/>
            <person name="Stadler P.F."/>
            <person name="Smith J."/>
            <person name="Kraus R.H."/>
            <person name="Zhao Y."/>
            <person name="Ren L."/>
            <person name="Fei J."/>
            <person name="Morisson M."/>
            <person name="Kaiser P."/>
            <person name="Griffin D.K."/>
            <person name="Rao M."/>
            <person name="Pitel F."/>
            <person name="Wang J."/>
            <person name="Li N."/>
        </authorList>
    </citation>
    <scope>NUCLEOTIDE SEQUENCE [LARGE SCALE GENOMIC DNA]</scope>
</reference>
<accession>R0L8P6</accession>
<sequence>MSYVTRGISISKCGDEDCTGVAAGWWKTEQQLHEQTDRAGSLVSSAGAPAGQTVYELDEKMLPMKRPECGVGHCCCWLDGRKVPKYKKGQGEKPGIRVQGNPGGLALEIVTTHWKLIFLIPVVMYEAICWPDSAHMHHEVVGKANSTERYQSGHLYPLNLQMKQADSCTTSEMAKSNFRGCVASGDSFALGCQSGDSAKAVHDGQKEDWTATIQRGNFILKMNLDEMVLVDKGNIKISIYQQRGDGVEPLWHEHCNLNGQAGQVEHRNSVVRRGLPTCTGPTDNAQGAVTLGSSYVWKKGLCRICPTPVRPHQRGPLTQLENEIKRRHTRVKSKIVPHISGSFSERGPRHLARAESNERQQHNKAPSDYSPCRKARIPCLPGQAAWVPAGPSGSIFKRKCLLDAAFVDASIVCSGKGLEINQKSHDQNCREMPQIVTPVISNGDTSTPFCIVVQGGIARGQQRRENNRAQNGQQQPQSLRRCLAAVSLGHKHSETGLSFLAFNEAVTTAVPGQATIGIPLKCGFNKNLQKVSAPLTPVFRPRFGIGNWKFVESNNVRDLHRDQLLHLETQCTSVHRNRDDGKLPGQLHNAAFAPRQHLCRDLKQPGPSPDTCPTVPGCIWGDFSIALQLEACLYNTCRALRAQLCPSEQCPERPPALPR</sequence>
<dbReference type="Proteomes" id="UP000296049">
    <property type="component" value="Unassembled WGS sequence"/>
</dbReference>